<feature type="region of interest" description="Disordered" evidence="1">
    <location>
        <begin position="168"/>
        <end position="232"/>
    </location>
</feature>
<feature type="region of interest" description="Disordered" evidence="1">
    <location>
        <begin position="60"/>
        <end position="98"/>
    </location>
</feature>
<dbReference type="OrthoDB" id="6402457at2759"/>
<comment type="caution">
    <text evidence="2">The sequence shown here is derived from an EMBL/GenBank/DDBJ whole genome shotgun (WGS) entry which is preliminary data.</text>
</comment>
<evidence type="ECO:0000313" key="3">
    <source>
        <dbReference type="Proteomes" id="UP000440578"/>
    </source>
</evidence>
<dbReference type="PANTHER" id="PTHR14917">
    <property type="entry name" value="SPERMATOGENESIS-ASSOCIATED PROTEIN 7"/>
    <property type="match status" value="1"/>
</dbReference>
<feature type="region of interest" description="Disordered" evidence="1">
    <location>
        <begin position="253"/>
        <end position="392"/>
    </location>
</feature>
<feature type="compositionally biased region" description="Basic and acidic residues" evidence="1">
    <location>
        <begin position="77"/>
        <end position="98"/>
    </location>
</feature>
<evidence type="ECO:0000256" key="1">
    <source>
        <dbReference type="SAM" id="MobiDB-lite"/>
    </source>
</evidence>
<feature type="region of interest" description="Disordered" evidence="1">
    <location>
        <begin position="515"/>
        <end position="534"/>
    </location>
</feature>
<protein>
    <submittedName>
        <fullName evidence="2">Spermatogenesis-associated protein 7</fullName>
    </submittedName>
</protein>
<organism evidence="2 3">
    <name type="scientific">Amphibalanus amphitrite</name>
    <name type="common">Striped barnacle</name>
    <name type="synonym">Balanus amphitrite</name>
    <dbReference type="NCBI Taxonomy" id="1232801"/>
    <lineage>
        <taxon>Eukaryota</taxon>
        <taxon>Metazoa</taxon>
        <taxon>Ecdysozoa</taxon>
        <taxon>Arthropoda</taxon>
        <taxon>Crustacea</taxon>
        <taxon>Multicrustacea</taxon>
        <taxon>Cirripedia</taxon>
        <taxon>Thoracica</taxon>
        <taxon>Thoracicalcarea</taxon>
        <taxon>Balanomorpha</taxon>
        <taxon>Balanoidea</taxon>
        <taxon>Balanidae</taxon>
        <taxon>Amphibalaninae</taxon>
        <taxon>Amphibalanus</taxon>
    </lineage>
</organism>
<dbReference type="GO" id="GO:0036064">
    <property type="term" value="C:ciliary basal body"/>
    <property type="evidence" value="ECO:0007669"/>
    <property type="project" value="TreeGrafter"/>
</dbReference>
<sequence>MYMGTRLRVSQLRDYHGCNSFGSCCDELFCAPPAGSDAARSSSGSSLTLQQHLSHHYRALAAARPTIDTGHRRQRKRREDGRRRWRRDAEPVEARCRGDSGDGLRLVEAILGDDRLPPQYYCRQQVRESPAPEAGVGSQLASPSERQSGADADSILGKIDSYLSQVRATKAGMERSPRASRARAAAGRGAASHPRPPAGRTAGRKRQPATGDVMERFPQDFTSKRPFRPQVLRTSVSPRLRYLRVYRGPAAVRRPACSPPLTGGRSADRRQSSQLSDDYHEDSQAGADQDGQPLRQEYDDDFEEEEEDDGGDLERGSSGAASSRVPPLSISPDSDQEAWLREQASKAVTRRRAAHVVKASNYRSPSKDSAYGGFSSSSRGPTPEERTAGQAVRPAAIAPPAPAATNRATLAPPIAAQPAQSTADEQAYVQFLNDVTSDILARGVFTNRILKRVMAAHAERHKGKLDTARMRSELEKLRLQLGIPDEDALDDAEHGFGSGRSHVSVASGGAAAAAHPGSAAAAGPPPPPQSAPVTFIDSLLFPSGESWEEGRAAAPPGGPTAAPPGEPTAAPPGARQVAPEGVAALLASLSLDESVTQTILGCCQRQADCSSVTSEELRECLSWTTPHLDGV</sequence>
<name>A0A6A4WFV5_AMPAM</name>
<dbReference type="PANTHER" id="PTHR14917:SF4">
    <property type="entry name" value="SPERMATOGENESIS-ASSOCIATED 7"/>
    <property type="match status" value="1"/>
</dbReference>
<dbReference type="EMBL" id="VIIS01000674">
    <property type="protein sequence ID" value="KAF0306296.1"/>
    <property type="molecule type" value="Genomic_DNA"/>
</dbReference>
<proteinExistence type="predicted"/>
<dbReference type="InterPro" id="IPR029357">
    <property type="entry name" value="SPATA7"/>
</dbReference>
<dbReference type="Proteomes" id="UP000440578">
    <property type="component" value="Unassembled WGS sequence"/>
</dbReference>
<feature type="compositionally biased region" description="Low complexity" evidence="1">
    <location>
        <begin position="499"/>
        <end position="510"/>
    </location>
</feature>
<dbReference type="GO" id="GO:0000226">
    <property type="term" value="P:microtubule cytoskeleton organization"/>
    <property type="evidence" value="ECO:0007669"/>
    <property type="project" value="TreeGrafter"/>
</dbReference>
<feature type="region of interest" description="Disordered" evidence="1">
    <location>
        <begin position="127"/>
        <end position="150"/>
    </location>
</feature>
<gene>
    <name evidence="2" type="primary">SPATA7_1</name>
    <name evidence="2" type="ORF">FJT64_022090</name>
</gene>
<dbReference type="Pfam" id="PF15244">
    <property type="entry name" value="HSD3"/>
    <property type="match status" value="1"/>
</dbReference>
<feature type="region of interest" description="Disordered" evidence="1">
    <location>
        <begin position="490"/>
        <end position="510"/>
    </location>
</feature>
<evidence type="ECO:0000313" key="2">
    <source>
        <dbReference type="EMBL" id="KAF0306296.1"/>
    </source>
</evidence>
<accession>A0A6A4WFV5</accession>
<dbReference type="GO" id="GO:0005930">
    <property type="term" value="C:axoneme"/>
    <property type="evidence" value="ECO:0007669"/>
    <property type="project" value="TreeGrafter"/>
</dbReference>
<dbReference type="AlphaFoldDB" id="A0A6A4WFV5"/>
<reference evidence="2 3" key="1">
    <citation type="submission" date="2019-07" db="EMBL/GenBank/DDBJ databases">
        <title>Draft genome assembly of a fouling barnacle, Amphibalanus amphitrite (Darwin, 1854): The first reference genome for Thecostraca.</title>
        <authorList>
            <person name="Kim W."/>
        </authorList>
    </citation>
    <scope>NUCLEOTIDE SEQUENCE [LARGE SCALE GENOMIC DNA]</scope>
    <source>
        <strain evidence="2">SNU_AA5</strain>
        <tissue evidence="2">Soma without cirri and trophi</tissue>
    </source>
</reference>
<feature type="compositionally biased region" description="Basic and acidic residues" evidence="1">
    <location>
        <begin position="266"/>
        <end position="283"/>
    </location>
</feature>
<feature type="region of interest" description="Disordered" evidence="1">
    <location>
        <begin position="547"/>
        <end position="576"/>
    </location>
</feature>
<feature type="compositionally biased region" description="Pro residues" evidence="1">
    <location>
        <begin position="556"/>
        <end position="570"/>
    </location>
</feature>
<keyword evidence="3" id="KW-1185">Reference proteome</keyword>
<feature type="compositionally biased region" description="Low complexity" evidence="1">
    <location>
        <begin position="182"/>
        <end position="193"/>
    </location>
</feature>
<feature type="compositionally biased region" description="Acidic residues" evidence="1">
    <location>
        <begin position="298"/>
        <end position="311"/>
    </location>
</feature>